<protein>
    <submittedName>
        <fullName evidence="1">Uncharacterized protein</fullName>
    </submittedName>
</protein>
<proteinExistence type="predicted"/>
<reference evidence="2" key="1">
    <citation type="submission" date="2014-01" db="EMBL/GenBank/DDBJ databases">
        <title>The Genome Sequence of Anopheles melas CM1001059_A (V2).</title>
        <authorList>
            <consortium name="The Broad Institute Genomics Platform"/>
            <person name="Neafsey D.E."/>
            <person name="Besansky N."/>
            <person name="Howell P."/>
            <person name="Walton C."/>
            <person name="Young S.K."/>
            <person name="Zeng Q."/>
            <person name="Gargeya S."/>
            <person name="Fitzgerald M."/>
            <person name="Haas B."/>
            <person name="Abouelleil A."/>
            <person name="Allen A.W."/>
            <person name="Alvarado L."/>
            <person name="Arachchi H.M."/>
            <person name="Berlin A.M."/>
            <person name="Chapman S.B."/>
            <person name="Gainer-Dewar J."/>
            <person name="Goldberg J."/>
            <person name="Griggs A."/>
            <person name="Gujja S."/>
            <person name="Hansen M."/>
            <person name="Howarth C."/>
            <person name="Imamovic A."/>
            <person name="Ireland A."/>
            <person name="Larimer J."/>
            <person name="McCowan C."/>
            <person name="Murphy C."/>
            <person name="Pearson M."/>
            <person name="Poon T.W."/>
            <person name="Priest M."/>
            <person name="Roberts A."/>
            <person name="Saif S."/>
            <person name="Shea T."/>
            <person name="Sisk P."/>
            <person name="Sykes S."/>
            <person name="Wortman J."/>
            <person name="Nusbaum C."/>
            <person name="Birren B."/>
        </authorList>
    </citation>
    <scope>NUCLEOTIDE SEQUENCE [LARGE SCALE GENOMIC DNA]</scope>
    <source>
        <strain evidence="2">CM1001059</strain>
    </source>
</reference>
<accession>A0A182TPF8</accession>
<dbReference type="Proteomes" id="UP000075902">
    <property type="component" value="Unassembled WGS sequence"/>
</dbReference>
<organism evidence="1 2">
    <name type="scientific">Anopheles melas</name>
    <dbReference type="NCBI Taxonomy" id="34690"/>
    <lineage>
        <taxon>Eukaryota</taxon>
        <taxon>Metazoa</taxon>
        <taxon>Ecdysozoa</taxon>
        <taxon>Arthropoda</taxon>
        <taxon>Hexapoda</taxon>
        <taxon>Insecta</taxon>
        <taxon>Pterygota</taxon>
        <taxon>Neoptera</taxon>
        <taxon>Endopterygota</taxon>
        <taxon>Diptera</taxon>
        <taxon>Nematocera</taxon>
        <taxon>Culicoidea</taxon>
        <taxon>Culicidae</taxon>
        <taxon>Anophelinae</taxon>
        <taxon>Anopheles</taxon>
    </lineage>
</organism>
<dbReference type="AlphaFoldDB" id="A0A182TPF8"/>
<evidence type="ECO:0000313" key="1">
    <source>
        <dbReference type="EnsemblMetazoa" id="AMEC005992-PA"/>
    </source>
</evidence>
<keyword evidence="2" id="KW-1185">Reference proteome</keyword>
<evidence type="ECO:0000313" key="2">
    <source>
        <dbReference type="Proteomes" id="UP000075902"/>
    </source>
</evidence>
<dbReference type="VEuPathDB" id="VectorBase:AMEC005992"/>
<sequence length="387" mass="42444">MVVLLLRPGRLQRFQLLHCTTLHHRPCFTCFASNFVDLRTERRRDGGRFAHLSDARVQLIDRQLMALDLLLGGPQLRRGALVQVLIAGRYLLQSGTVQPGLFGRRCEANRWAGNLRRRRLLLVLVLVLALQYVVDRAQLHRAVVRGRTADLPLGVLLRQCALAQKNVLGRVRLAVQYLVDRAISSAVRRVSASWPKSLISGLAAVPAGADDFRSLRRISLRRREFLRFILNKLPTAEAPVMVLAADAGSVAARCARAPCSTSSCRSLDSRSGSSSAVVFKLLKLVSQILTNALNSSYDLRRAFTLSFSSTLGSGRPAVLLARPACPTTSLAVAAATAVSCRNSDLNSSYDLRRLRDCLLLPVARFAGAHAPSLHHMAAAPQRVQARL</sequence>
<dbReference type="EnsemblMetazoa" id="AMEC005992-RA">
    <property type="protein sequence ID" value="AMEC005992-PA"/>
    <property type="gene ID" value="AMEC005992"/>
</dbReference>
<name>A0A182TPF8_9DIPT</name>
<reference evidence="1" key="2">
    <citation type="submission" date="2020-05" db="UniProtKB">
        <authorList>
            <consortium name="EnsemblMetazoa"/>
        </authorList>
    </citation>
    <scope>IDENTIFICATION</scope>
    <source>
        <strain evidence="1">CM1001059</strain>
    </source>
</reference>